<dbReference type="Gene3D" id="3.40.50.1580">
    <property type="entry name" value="Nucleoside phosphorylase domain"/>
    <property type="match status" value="1"/>
</dbReference>
<evidence type="ECO:0000313" key="3">
    <source>
        <dbReference type="EMBL" id="KAG9237478.1"/>
    </source>
</evidence>
<reference evidence="3" key="1">
    <citation type="journal article" date="2021" name="IMA Fungus">
        <title>Genomic characterization of three marine fungi, including Emericellopsis atlantica sp. nov. with signatures of a generalist lifestyle and marine biomass degradation.</title>
        <authorList>
            <person name="Hagestad O.C."/>
            <person name="Hou L."/>
            <person name="Andersen J.H."/>
            <person name="Hansen E.H."/>
            <person name="Altermark B."/>
            <person name="Li C."/>
            <person name="Kuhnert E."/>
            <person name="Cox R.J."/>
            <person name="Crous P.W."/>
            <person name="Spatafora J.W."/>
            <person name="Lail K."/>
            <person name="Amirebrahimi M."/>
            <person name="Lipzen A."/>
            <person name="Pangilinan J."/>
            <person name="Andreopoulos W."/>
            <person name="Hayes R.D."/>
            <person name="Ng V."/>
            <person name="Grigoriev I.V."/>
            <person name="Jackson S.A."/>
            <person name="Sutton T.D.S."/>
            <person name="Dobson A.D.W."/>
            <person name="Rama T."/>
        </authorList>
    </citation>
    <scope>NUCLEOTIDE SEQUENCE</scope>
    <source>
        <strain evidence="3">TRa018bII</strain>
    </source>
</reference>
<name>A0A9P8C848_9HELO</name>
<comment type="caution">
    <text evidence="3">The sequence shown here is derived from an EMBL/GenBank/DDBJ whole genome shotgun (WGS) entry which is preliminary data.</text>
</comment>
<dbReference type="AlphaFoldDB" id="A0A9P8C848"/>
<dbReference type="SUPFAM" id="SSF53167">
    <property type="entry name" value="Purine and uridine phosphorylases"/>
    <property type="match status" value="1"/>
</dbReference>
<feature type="domain" description="Nephrocystin 3-like N-terminal" evidence="2">
    <location>
        <begin position="315"/>
        <end position="423"/>
    </location>
</feature>
<dbReference type="Pfam" id="PF24883">
    <property type="entry name" value="NPHP3_N"/>
    <property type="match status" value="1"/>
</dbReference>
<gene>
    <name evidence="3" type="ORF">BJ875DRAFT_532946</name>
</gene>
<dbReference type="EMBL" id="MU251386">
    <property type="protein sequence ID" value="KAG9237478.1"/>
    <property type="molecule type" value="Genomic_DNA"/>
</dbReference>
<dbReference type="InterPro" id="IPR035994">
    <property type="entry name" value="Nucleoside_phosphorylase_sf"/>
</dbReference>
<sequence length="755" mass="85185">MLKPNDYTVGWICTICTAYVTAQAFLDEKHEGPEHVSTNDNNDYTLGKVGRHNVVIAVLPDGEYGTSSAVIVARDMLHSFPNIRIGLMIGIGGGAPSQKHEIRIGDIVYDFGKTLQDQRFQTTGPLKAAIDNVLEKKPRLRKKYKRPDPSNDKLYQSEIAHPANDATSCATVCGSDPSKLVLRSERSENEDNIEIHYGMIASANYLMKDATVRDRLAAEMEAAGLMNHFPCLVIRGICDYSDSHKNKEWQGYAAMAAAAYAMALLYRIPPSKIEYEKKIGETISNSWSFYSLNKYEDMKVLDCLTLVNYGSQQRYFINRRQPETRKIILTSIVLDELTTQFSNRPGVGIAVYPPAPDSVKSVYDKHKEKRTRPSLDEISRTLQSVVSTYTRLIIIVDALDECQFFDGCRKLFLSEISSLQTKTGANIFKFNRNIKLEIRAHNDDVQKYLDGRISQPSKKLLETHSEEIKAQITNVVDGMLLLAQFHYESVSTKMTLKKIKDMLKNLPIGPKAYDYAYEESMKRIFSHGTDFRGLAKQLNKENLVQIEDIILSCAGLVTVDEESGIIRLVHYTTQEYFERTQKLWLPNAQINITTTCVIYLSFDTFKSGYCNSSEGLQQRLQINKLYDYAAHNWGHHARNASTLCLGSIEFLQKQAQVEASSQCDCDVTGLHLVAYSGLEAIFQPLLTTAQFQVDSKDKDSRTLLLWATINGHEGIVELLLADIDSKDIYGQRQLSWATWRVLDSIVKLLSAESRG</sequence>
<dbReference type="PANTHER" id="PTHR46082:SF11">
    <property type="entry name" value="AAA+ ATPASE DOMAIN-CONTAINING PROTEIN-RELATED"/>
    <property type="match status" value="1"/>
</dbReference>
<keyword evidence="4" id="KW-1185">Reference proteome</keyword>
<dbReference type="OrthoDB" id="195446at2759"/>
<accession>A0A9P8C848</accession>
<proteinExistence type="predicted"/>
<evidence type="ECO:0000313" key="4">
    <source>
        <dbReference type="Proteomes" id="UP000824998"/>
    </source>
</evidence>
<dbReference type="InterPro" id="IPR053137">
    <property type="entry name" value="NLR-like"/>
</dbReference>
<evidence type="ECO:0000256" key="1">
    <source>
        <dbReference type="ARBA" id="ARBA00022737"/>
    </source>
</evidence>
<dbReference type="Pfam" id="PF12796">
    <property type="entry name" value="Ank_2"/>
    <property type="match status" value="1"/>
</dbReference>
<organism evidence="3 4">
    <name type="scientific">Amylocarpus encephaloides</name>
    <dbReference type="NCBI Taxonomy" id="45428"/>
    <lineage>
        <taxon>Eukaryota</taxon>
        <taxon>Fungi</taxon>
        <taxon>Dikarya</taxon>
        <taxon>Ascomycota</taxon>
        <taxon>Pezizomycotina</taxon>
        <taxon>Leotiomycetes</taxon>
        <taxon>Helotiales</taxon>
        <taxon>Helotiales incertae sedis</taxon>
        <taxon>Amylocarpus</taxon>
    </lineage>
</organism>
<dbReference type="InterPro" id="IPR036770">
    <property type="entry name" value="Ankyrin_rpt-contain_sf"/>
</dbReference>
<dbReference type="PANTHER" id="PTHR46082">
    <property type="entry name" value="ATP/GTP-BINDING PROTEIN-RELATED"/>
    <property type="match status" value="1"/>
</dbReference>
<dbReference type="GO" id="GO:0003824">
    <property type="term" value="F:catalytic activity"/>
    <property type="evidence" value="ECO:0007669"/>
    <property type="project" value="InterPro"/>
</dbReference>
<evidence type="ECO:0000259" key="2">
    <source>
        <dbReference type="Pfam" id="PF24883"/>
    </source>
</evidence>
<dbReference type="Proteomes" id="UP000824998">
    <property type="component" value="Unassembled WGS sequence"/>
</dbReference>
<dbReference type="InterPro" id="IPR002110">
    <property type="entry name" value="Ankyrin_rpt"/>
</dbReference>
<dbReference type="Gene3D" id="1.25.40.20">
    <property type="entry name" value="Ankyrin repeat-containing domain"/>
    <property type="match status" value="1"/>
</dbReference>
<dbReference type="InterPro" id="IPR056884">
    <property type="entry name" value="NPHP3-like_N"/>
</dbReference>
<keyword evidence="1" id="KW-0677">Repeat</keyword>
<dbReference type="SUPFAM" id="SSF48403">
    <property type="entry name" value="Ankyrin repeat"/>
    <property type="match status" value="1"/>
</dbReference>
<dbReference type="GO" id="GO:0009116">
    <property type="term" value="P:nucleoside metabolic process"/>
    <property type="evidence" value="ECO:0007669"/>
    <property type="project" value="InterPro"/>
</dbReference>
<protein>
    <recommendedName>
        <fullName evidence="2">Nephrocystin 3-like N-terminal domain-containing protein</fullName>
    </recommendedName>
</protein>